<dbReference type="AlphaFoldDB" id="L1QFF1"/>
<dbReference type="InterPro" id="IPR003593">
    <property type="entry name" value="AAA+_ATPase"/>
</dbReference>
<dbReference type="Gene3D" id="3.40.50.300">
    <property type="entry name" value="P-loop containing nucleotide triphosphate hydrolases"/>
    <property type="match status" value="1"/>
</dbReference>
<dbReference type="HOGENOM" id="CLU_000604_1_2_9"/>
<dbReference type="eggNOG" id="COG1131">
    <property type="taxonomic scope" value="Bacteria"/>
</dbReference>
<evidence type="ECO:0000256" key="2">
    <source>
        <dbReference type="ARBA" id="ARBA00022448"/>
    </source>
</evidence>
<dbReference type="Pfam" id="PF00005">
    <property type="entry name" value="ABC_tran"/>
    <property type="match status" value="1"/>
</dbReference>
<protein>
    <submittedName>
        <fullName evidence="6">Putative mutacin ABC transporter, ATP-binding protein MutF</fullName>
    </submittedName>
</protein>
<comment type="similarity">
    <text evidence="1">Belongs to the ABC transporter superfamily.</text>
</comment>
<dbReference type="EMBL" id="AMEZ01000053">
    <property type="protein sequence ID" value="EKY26681.1"/>
    <property type="molecule type" value="Genomic_DNA"/>
</dbReference>
<comment type="caution">
    <text evidence="6">The sequence shown here is derived from an EMBL/GenBank/DDBJ whole genome shotgun (WGS) entry which is preliminary data.</text>
</comment>
<evidence type="ECO:0000256" key="1">
    <source>
        <dbReference type="ARBA" id="ARBA00005417"/>
    </source>
</evidence>
<name>L1QFF1_9CLOT</name>
<gene>
    <name evidence="6" type="ORF">HMPREF0216_01866</name>
</gene>
<dbReference type="PANTHER" id="PTHR43335:SF4">
    <property type="entry name" value="ABC TRANSPORTER, ATP-BINDING PROTEIN"/>
    <property type="match status" value="1"/>
</dbReference>
<proteinExistence type="inferred from homology"/>
<dbReference type="InterPro" id="IPR003439">
    <property type="entry name" value="ABC_transporter-like_ATP-bd"/>
</dbReference>
<evidence type="ECO:0000256" key="3">
    <source>
        <dbReference type="ARBA" id="ARBA00022741"/>
    </source>
</evidence>
<dbReference type="PANTHER" id="PTHR43335">
    <property type="entry name" value="ABC TRANSPORTER, ATP-BINDING PROTEIN"/>
    <property type="match status" value="1"/>
</dbReference>
<organism evidence="6 7">
    <name type="scientific">Clostridium celatum DSM 1785</name>
    <dbReference type="NCBI Taxonomy" id="545697"/>
    <lineage>
        <taxon>Bacteria</taxon>
        <taxon>Bacillati</taxon>
        <taxon>Bacillota</taxon>
        <taxon>Clostridia</taxon>
        <taxon>Eubacteriales</taxon>
        <taxon>Clostridiaceae</taxon>
        <taxon>Clostridium</taxon>
    </lineage>
</organism>
<dbReference type="Proteomes" id="UP000010420">
    <property type="component" value="Unassembled WGS sequence"/>
</dbReference>
<dbReference type="SUPFAM" id="SSF52540">
    <property type="entry name" value="P-loop containing nucleoside triphosphate hydrolases"/>
    <property type="match status" value="1"/>
</dbReference>
<keyword evidence="2" id="KW-0813">Transport</keyword>
<reference evidence="6 7" key="1">
    <citation type="submission" date="2012-05" db="EMBL/GenBank/DDBJ databases">
        <authorList>
            <person name="Weinstock G."/>
            <person name="Sodergren E."/>
            <person name="Lobos E.A."/>
            <person name="Fulton L."/>
            <person name="Fulton R."/>
            <person name="Courtney L."/>
            <person name="Fronick C."/>
            <person name="O'Laughlin M."/>
            <person name="Godfrey J."/>
            <person name="Wilson R.M."/>
            <person name="Miner T."/>
            <person name="Farmer C."/>
            <person name="Delehaunty K."/>
            <person name="Cordes M."/>
            <person name="Minx P."/>
            <person name="Tomlinson C."/>
            <person name="Chen J."/>
            <person name="Wollam A."/>
            <person name="Pepin K.H."/>
            <person name="Bhonagiri V."/>
            <person name="Zhang X."/>
            <person name="Suruliraj S."/>
            <person name="Warren W."/>
            <person name="Mitreva M."/>
            <person name="Mardis E.R."/>
            <person name="Wilson R.K."/>
        </authorList>
    </citation>
    <scope>NUCLEOTIDE SEQUENCE [LARGE SCALE GENOMIC DNA]</scope>
    <source>
        <strain evidence="6 7">DSM 1785</strain>
    </source>
</reference>
<evidence type="ECO:0000313" key="6">
    <source>
        <dbReference type="EMBL" id="EKY26681.1"/>
    </source>
</evidence>
<dbReference type="GO" id="GO:0005524">
    <property type="term" value="F:ATP binding"/>
    <property type="evidence" value="ECO:0007669"/>
    <property type="project" value="UniProtKB-KW"/>
</dbReference>
<keyword evidence="4 6" id="KW-0067">ATP-binding</keyword>
<dbReference type="PROSITE" id="PS50893">
    <property type="entry name" value="ABC_TRANSPORTER_2"/>
    <property type="match status" value="1"/>
</dbReference>
<feature type="domain" description="ABC transporter" evidence="5">
    <location>
        <begin position="6"/>
        <end position="234"/>
    </location>
</feature>
<evidence type="ECO:0000313" key="7">
    <source>
        <dbReference type="Proteomes" id="UP000010420"/>
    </source>
</evidence>
<dbReference type="PATRIC" id="fig|545697.3.peg.1837"/>
<dbReference type="OrthoDB" id="9809205at2"/>
<dbReference type="RefSeq" id="WP_005213595.1">
    <property type="nucleotide sequence ID" value="NZ_KB291645.1"/>
</dbReference>
<sequence length="241" mass="26747">MSKVILDVNNLSKKFKNFTAVDNISFQLHSGEILGFLGPNGAGKTTTIKMITGLVKSNSGSITINGYDINKDFEDAMSNVGAIVETPHLYENMTGYENIKFFSNLCKNATKEHIEECIKLSGLKNRLNDKVKNYSLGMKQRLGLTIALLNNPKLLILDEPTNGLDPIGIKVLREFLKDLAHNKNLSILVSSHILTEMELLCDKVLIITNGKMRCIKSMEEINKTSSLEEVFIQVAGEDNVI</sequence>
<dbReference type="GO" id="GO:0016887">
    <property type="term" value="F:ATP hydrolysis activity"/>
    <property type="evidence" value="ECO:0007669"/>
    <property type="project" value="InterPro"/>
</dbReference>
<dbReference type="SMART" id="SM00382">
    <property type="entry name" value="AAA"/>
    <property type="match status" value="1"/>
</dbReference>
<keyword evidence="7" id="KW-1185">Reference proteome</keyword>
<keyword evidence="3" id="KW-0547">Nucleotide-binding</keyword>
<dbReference type="STRING" id="545697.HMPREF0216_01866"/>
<accession>L1QFF1</accession>
<evidence type="ECO:0000256" key="4">
    <source>
        <dbReference type="ARBA" id="ARBA00022840"/>
    </source>
</evidence>
<evidence type="ECO:0000259" key="5">
    <source>
        <dbReference type="PROSITE" id="PS50893"/>
    </source>
</evidence>
<dbReference type="InterPro" id="IPR027417">
    <property type="entry name" value="P-loop_NTPase"/>
</dbReference>